<name>X1NYN0_9ZZZZ</name>
<dbReference type="InterPro" id="IPR019226">
    <property type="entry name" value="DUF2158"/>
</dbReference>
<accession>X1NYN0</accession>
<gene>
    <name evidence="1" type="ORF">S06H3_28955</name>
</gene>
<protein>
    <recommendedName>
        <fullName evidence="2">DUF2158 domain-containing protein</fullName>
    </recommendedName>
</protein>
<dbReference type="EMBL" id="BARV01016938">
    <property type="protein sequence ID" value="GAI31885.1"/>
    <property type="molecule type" value="Genomic_DNA"/>
</dbReference>
<proteinExistence type="predicted"/>
<evidence type="ECO:0008006" key="2">
    <source>
        <dbReference type="Google" id="ProtNLM"/>
    </source>
</evidence>
<sequence>MDNSKLNQKLKIGDVVKLKSGGPTMTIHFIDKSGGSINCQWFAGDKLDKLENGYFSPDSLQLVVK</sequence>
<organism evidence="1">
    <name type="scientific">marine sediment metagenome</name>
    <dbReference type="NCBI Taxonomy" id="412755"/>
    <lineage>
        <taxon>unclassified sequences</taxon>
        <taxon>metagenomes</taxon>
        <taxon>ecological metagenomes</taxon>
    </lineage>
</organism>
<dbReference type="AlphaFoldDB" id="X1NYN0"/>
<reference evidence="1" key="1">
    <citation type="journal article" date="2014" name="Front. Microbiol.">
        <title>High frequency of phylogenetically diverse reductive dehalogenase-homologous genes in deep subseafloor sedimentary metagenomes.</title>
        <authorList>
            <person name="Kawai M."/>
            <person name="Futagami T."/>
            <person name="Toyoda A."/>
            <person name="Takaki Y."/>
            <person name="Nishi S."/>
            <person name="Hori S."/>
            <person name="Arai W."/>
            <person name="Tsubouchi T."/>
            <person name="Morono Y."/>
            <person name="Uchiyama I."/>
            <person name="Ito T."/>
            <person name="Fujiyama A."/>
            <person name="Inagaki F."/>
            <person name="Takami H."/>
        </authorList>
    </citation>
    <scope>NUCLEOTIDE SEQUENCE</scope>
    <source>
        <strain evidence="1">Expedition CK06-06</strain>
    </source>
</reference>
<dbReference type="Pfam" id="PF09926">
    <property type="entry name" value="DUF2158"/>
    <property type="match status" value="1"/>
</dbReference>
<evidence type="ECO:0000313" key="1">
    <source>
        <dbReference type="EMBL" id="GAI31885.1"/>
    </source>
</evidence>
<comment type="caution">
    <text evidence="1">The sequence shown here is derived from an EMBL/GenBank/DDBJ whole genome shotgun (WGS) entry which is preliminary data.</text>
</comment>